<dbReference type="PANTHER" id="PTHR21041">
    <property type="entry name" value="DENDRITIC CELL-SPECIFIC TRANSMEMBRANE PROTEIN"/>
    <property type="match status" value="1"/>
</dbReference>
<evidence type="ECO:0000256" key="4">
    <source>
        <dbReference type="ARBA" id="ARBA00023136"/>
    </source>
</evidence>
<dbReference type="Proteomes" id="UP001634394">
    <property type="component" value="Unassembled WGS sequence"/>
</dbReference>
<keyword evidence="2 6" id="KW-0812">Transmembrane</keyword>
<evidence type="ECO:0000256" key="2">
    <source>
        <dbReference type="ARBA" id="ARBA00022692"/>
    </source>
</evidence>
<accession>A0ABD3WUT7</accession>
<evidence type="ECO:0000256" key="3">
    <source>
        <dbReference type="ARBA" id="ARBA00022989"/>
    </source>
</evidence>
<feature type="transmembrane region" description="Helical" evidence="6">
    <location>
        <begin position="392"/>
        <end position="413"/>
    </location>
</feature>
<reference evidence="9 10" key="1">
    <citation type="submission" date="2024-11" db="EMBL/GenBank/DDBJ databases">
        <title>Chromosome-level genome assembly of the freshwater bivalve Anodonta woodiana.</title>
        <authorList>
            <person name="Chen X."/>
        </authorList>
    </citation>
    <scope>NUCLEOTIDE SEQUENCE [LARGE SCALE GENOMIC DNA]</scope>
    <source>
        <strain evidence="9">MN2024</strain>
        <tissue evidence="9">Gills</tissue>
    </source>
</reference>
<feature type="compositionally biased region" description="Polar residues" evidence="5">
    <location>
        <begin position="18"/>
        <end position="31"/>
    </location>
</feature>
<sequence>MDRPLSEPMISKEPNVSDLASQSNSGSRSNTKMMGEKCKACIWRFVGPVYSFLRSSPEEYKILKMCLGFPFGALVAYVLYSILIQPIQLGKETRELIGGVMGLVLASGYAMSVQVRCIVFLIVPTFFSKTGRSYIGTFAIAYLLSGPIQNIIENGQEVTRSLTCAAELAANQTRTRIEFRLAPVAIVLQEMQAEGFFINAAGQKIQRAFKPMRKEIEGVEETEELEEKTKKGENGEERSKIIDERTSVHEGDNKDKFVEKKYKKKVEFRCEDIYTAGVERCRHNFHNLENRCLDKLPLIGELLCLPLKLTIICNLVKLIPGAVGVNCDSADLVNPAFGEAYDASSRATDQMDQQFDVNIQYKIEQTPEDLDYSSAEERRKKTMHEFNQSRTWVDFVMTCLNRLLAFSFVLVIYRAYNYNKKYLSDFRFDNCYVTSYFRKIDSRRLMQRKKTLLPLKRTEANECISPYSLKLMKVERRKLGRGTFILLARAFLAGMIFSTDYLLYSALDIIRRYSKVDYKQTGINHIDIQVGGNGFMSDVVKLFLEAFNTKHDLQQVTTNYECLPRPKKLDDVYYMYVFGIYGIMWILAFLEAYGLRLRRLIASFFYRKREKRRLLYHYNNMLKRRKGYLRFMRRKIKRKAKKEELRQKTGALYALRQQFPRLCRCLSIFTSTKNKCLICNDPEGPGFHLCERIGCKFGYCKECLEDVQGKCYACIPQEEFSSTDSSINSDSTPSESD</sequence>
<dbReference type="InterPro" id="IPR051856">
    <property type="entry name" value="CSR-E3_Ligase_Protein"/>
</dbReference>
<evidence type="ECO:0000313" key="10">
    <source>
        <dbReference type="Proteomes" id="UP001634394"/>
    </source>
</evidence>
<organism evidence="9 10">
    <name type="scientific">Sinanodonta woodiana</name>
    <name type="common">Chinese pond mussel</name>
    <name type="synonym">Anodonta woodiana</name>
    <dbReference type="NCBI Taxonomy" id="1069815"/>
    <lineage>
        <taxon>Eukaryota</taxon>
        <taxon>Metazoa</taxon>
        <taxon>Spiralia</taxon>
        <taxon>Lophotrochozoa</taxon>
        <taxon>Mollusca</taxon>
        <taxon>Bivalvia</taxon>
        <taxon>Autobranchia</taxon>
        <taxon>Heteroconchia</taxon>
        <taxon>Palaeoheterodonta</taxon>
        <taxon>Unionida</taxon>
        <taxon>Unionoidea</taxon>
        <taxon>Unionidae</taxon>
        <taxon>Unioninae</taxon>
        <taxon>Sinanodonta</taxon>
    </lineage>
</organism>
<dbReference type="PANTHER" id="PTHR21041:SF17">
    <property type="entry name" value="E3 UBIQUITIN-PROTEIN LIGASE DCST1"/>
    <property type="match status" value="1"/>
</dbReference>
<feature type="domain" description="E3 ubiquitin-protein ligase DCST1-like C-terminal" evidence="8">
    <location>
        <begin position="675"/>
        <end position="716"/>
    </location>
</feature>
<keyword evidence="4 6" id="KW-0472">Membrane</keyword>
<proteinExistence type="predicted"/>
<protein>
    <recommendedName>
        <fullName evidence="11">Dendritic cell-specific transmembrane protein-like domain-containing protein</fullName>
    </recommendedName>
</protein>
<evidence type="ECO:0000256" key="6">
    <source>
        <dbReference type="SAM" id="Phobius"/>
    </source>
</evidence>
<name>A0ABD3WUT7_SINWO</name>
<dbReference type="Pfam" id="PF26037">
    <property type="entry name" value="zf-RING_DCST1_C"/>
    <property type="match status" value="1"/>
</dbReference>
<evidence type="ECO:0000256" key="1">
    <source>
        <dbReference type="ARBA" id="ARBA00004141"/>
    </source>
</evidence>
<dbReference type="InterPro" id="IPR012858">
    <property type="entry name" value="DC_STAMP-like"/>
</dbReference>
<feature type="transmembrane region" description="Helical" evidence="6">
    <location>
        <begin position="96"/>
        <end position="122"/>
    </location>
</feature>
<dbReference type="GO" id="GO:0016020">
    <property type="term" value="C:membrane"/>
    <property type="evidence" value="ECO:0007669"/>
    <property type="project" value="UniProtKB-SubCell"/>
</dbReference>
<evidence type="ECO:0000259" key="8">
    <source>
        <dbReference type="Pfam" id="PF26037"/>
    </source>
</evidence>
<evidence type="ECO:0000259" key="7">
    <source>
        <dbReference type="Pfam" id="PF07782"/>
    </source>
</evidence>
<feature type="region of interest" description="Disordered" evidence="5">
    <location>
        <begin position="1"/>
        <end position="31"/>
    </location>
</feature>
<gene>
    <name evidence="9" type="ORF">ACJMK2_034267</name>
</gene>
<dbReference type="Pfam" id="PF07782">
    <property type="entry name" value="DC_STAMP"/>
    <property type="match status" value="1"/>
</dbReference>
<comment type="subcellular location">
    <subcellularLocation>
        <location evidence="1">Membrane</location>
        <topology evidence="1">Multi-pass membrane protein</topology>
    </subcellularLocation>
</comment>
<feature type="transmembrane region" description="Helical" evidence="6">
    <location>
        <begin position="62"/>
        <end position="84"/>
    </location>
</feature>
<keyword evidence="3 6" id="KW-1133">Transmembrane helix</keyword>
<feature type="transmembrane region" description="Helical" evidence="6">
    <location>
        <begin position="479"/>
        <end position="497"/>
    </location>
</feature>
<evidence type="ECO:0008006" key="11">
    <source>
        <dbReference type="Google" id="ProtNLM"/>
    </source>
</evidence>
<comment type="caution">
    <text evidence="9">The sequence shown here is derived from an EMBL/GenBank/DDBJ whole genome shotgun (WGS) entry which is preliminary data.</text>
</comment>
<dbReference type="EMBL" id="JBJQND010000005">
    <property type="protein sequence ID" value="KAL3876418.1"/>
    <property type="molecule type" value="Genomic_DNA"/>
</dbReference>
<evidence type="ECO:0000256" key="5">
    <source>
        <dbReference type="SAM" id="MobiDB-lite"/>
    </source>
</evidence>
<dbReference type="InterPro" id="IPR058842">
    <property type="entry name" value="DCST1_C"/>
</dbReference>
<feature type="transmembrane region" description="Helical" evidence="6">
    <location>
        <begin position="573"/>
        <end position="595"/>
    </location>
</feature>
<feature type="domain" description="Dendritic cell-specific transmembrane protein-like" evidence="7">
    <location>
        <begin position="428"/>
        <end position="616"/>
    </location>
</feature>
<evidence type="ECO:0000313" key="9">
    <source>
        <dbReference type="EMBL" id="KAL3876418.1"/>
    </source>
</evidence>
<dbReference type="AlphaFoldDB" id="A0ABD3WUT7"/>
<keyword evidence="10" id="KW-1185">Reference proteome</keyword>